<dbReference type="EnsemblMetazoa" id="GPAI028060-RA">
    <property type="protein sequence ID" value="GPAI028060-PA"/>
    <property type="gene ID" value="GPAI028060"/>
</dbReference>
<feature type="region of interest" description="Disordered" evidence="1">
    <location>
        <begin position="129"/>
        <end position="157"/>
    </location>
</feature>
<feature type="region of interest" description="Disordered" evidence="1">
    <location>
        <begin position="49"/>
        <end position="77"/>
    </location>
</feature>
<feature type="compositionally biased region" description="Polar residues" evidence="1">
    <location>
        <begin position="51"/>
        <end position="63"/>
    </location>
</feature>
<proteinExistence type="predicted"/>
<dbReference type="Proteomes" id="UP000092445">
    <property type="component" value="Unassembled WGS sequence"/>
</dbReference>
<accession>A0A1A9ZXD5</accession>
<evidence type="ECO:0000313" key="3">
    <source>
        <dbReference type="Proteomes" id="UP000092445"/>
    </source>
</evidence>
<dbReference type="VEuPathDB" id="VectorBase:GPAI028060"/>
<sequence length="157" mass="17862">MSIENLIRPSILNASRATGAGSSAINLSDMQVQIRELVLETMRGEGRRTIPTRTYHPTFQGNPQYRPAVPPKPQQHVEPMDVDRSMQTKHIEYANRPNQYQTYVQQREPSQQFQSMPPKHQRSYNITCEEDDEGGSTIEPTILNPSTPFPSPETENP</sequence>
<protein>
    <submittedName>
        <fullName evidence="2">Uncharacterized protein</fullName>
    </submittedName>
</protein>
<keyword evidence="3" id="KW-1185">Reference proteome</keyword>
<dbReference type="AlphaFoldDB" id="A0A1A9ZXD5"/>
<evidence type="ECO:0000313" key="2">
    <source>
        <dbReference type="EnsemblMetazoa" id="GPAI028060-PA"/>
    </source>
</evidence>
<name>A0A1A9ZXD5_GLOPL</name>
<reference evidence="3" key="1">
    <citation type="submission" date="2014-03" db="EMBL/GenBank/DDBJ databases">
        <authorList>
            <person name="Aksoy S."/>
            <person name="Warren W."/>
            <person name="Wilson R.K."/>
        </authorList>
    </citation>
    <scope>NUCLEOTIDE SEQUENCE [LARGE SCALE GENOMIC DNA]</scope>
    <source>
        <strain evidence="3">IAEA</strain>
    </source>
</reference>
<reference evidence="2" key="2">
    <citation type="submission" date="2020-05" db="UniProtKB">
        <authorList>
            <consortium name="EnsemblMetazoa"/>
        </authorList>
    </citation>
    <scope>IDENTIFICATION</scope>
    <source>
        <strain evidence="2">IAEA</strain>
    </source>
</reference>
<organism evidence="2 3">
    <name type="scientific">Glossina pallidipes</name>
    <name type="common">Tsetse fly</name>
    <dbReference type="NCBI Taxonomy" id="7398"/>
    <lineage>
        <taxon>Eukaryota</taxon>
        <taxon>Metazoa</taxon>
        <taxon>Ecdysozoa</taxon>
        <taxon>Arthropoda</taxon>
        <taxon>Hexapoda</taxon>
        <taxon>Insecta</taxon>
        <taxon>Pterygota</taxon>
        <taxon>Neoptera</taxon>
        <taxon>Endopterygota</taxon>
        <taxon>Diptera</taxon>
        <taxon>Brachycera</taxon>
        <taxon>Muscomorpha</taxon>
        <taxon>Hippoboscoidea</taxon>
        <taxon>Glossinidae</taxon>
        <taxon>Glossina</taxon>
    </lineage>
</organism>
<evidence type="ECO:0000256" key="1">
    <source>
        <dbReference type="SAM" id="MobiDB-lite"/>
    </source>
</evidence>